<dbReference type="AlphaFoldDB" id="A0A1W1ZUL0"/>
<accession>A0A1W1ZUL0</accession>
<keyword evidence="2" id="KW-1185">Reference proteome</keyword>
<organism evidence="1 2">
    <name type="scientific">Moheibacter sediminis</name>
    <dbReference type="NCBI Taxonomy" id="1434700"/>
    <lineage>
        <taxon>Bacteria</taxon>
        <taxon>Pseudomonadati</taxon>
        <taxon>Bacteroidota</taxon>
        <taxon>Flavobacteriia</taxon>
        <taxon>Flavobacteriales</taxon>
        <taxon>Weeksellaceae</taxon>
        <taxon>Moheibacter</taxon>
    </lineage>
</organism>
<protein>
    <recommendedName>
        <fullName evidence="3">DNA polymerase-3 subunit gamma/tau</fullName>
    </recommendedName>
</protein>
<dbReference type="STRING" id="1434700.SAMN06296427_103228"/>
<proteinExistence type="predicted"/>
<reference evidence="1 2" key="1">
    <citation type="submission" date="2017-04" db="EMBL/GenBank/DDBJ databases">
        <authorList>
            <person name="Afonso C.L."/>
            <person name="Miller P.J."/>
            <person name="Scott M.A."/>
            <person name="Spackman E."/>
            <person name="Goraichik I."/>
            <person name="Dimitrov K.M."/>
            <person name="Suarez D.L."/>
            <person name="Swayne D.E."/>
        </authorList>
    </citation>
    <scope>NUCLEOTIDE SEQUENCE [LARGE SCALE GENOMIC DNA]</scope>
    <source>
        <strain evidence="1 2">CGMCC 1.12708</strain>
    </source>
</reference>
<evidence type="ECO:0008006" key="3">
    <source>
        <dbReference type="Google" id="ProtNLM"/>
    </source>
</evidence>
<sequence length="154" mass="18124">MPVSFNLKNIFDKVEEEKPVLEDRSNLPKESFNENQFITVWSEFVENLKLQKQIPAYNALHTAKITLKDELKIIFEFSSLSLSSEFDLQKDALMRALREKLKNHYIEFEVQISKSELTQTYIKSKTDIFKEMAEKNPILLRMKNEFGLDLNSND</sequence>
<dbReference type="EMBL" id="FWXS01000003">
    <property type="protein sequence ID" value="SMC51768.1"/>
    <property type="molecule type" value="Genomic_DNA"/>
</dbReference>
<evidence type="ECO:0000313" key="2">
    <source>
        <dbReference type="Proteomes" id="UP000192393"/>
    </source>
</evidence>
<dbReference type="Proteomes" id="UP000192393">
    <property type="component" value="Unassembled WGS sequence"/>
</dbReference>
<gene>
    <name evidence="1" type="ORF">SAMN06296427_103228</name>
</gene>
<name>A0A1W1ZUL0_9FLAO</name>
<evidence type="ECO:0000313" key="1">
    <source>
        <dbReference type="EMBL" id="SMC51768.1"/>
    </source>
</evidence>